<evidence type="ECO:0000256" key="5">
    <source>
        <dbReference type="SAM" id="MobiDB-lite"/>
    </source>
</evidence>
<dbReference type="InterPro" id="IPR035457">
    <property type="entry name" value="CRK_SH3_N"/>
</dbReference>
<dbReference type="GO" id="GO:0016477">
    <property type="term" value="P:cell migration"/>
    <property type="evidence" value="ECO:0007669"/>
    <property type="project" value="TreeGrafter"/>
</dbReference>
<evidence type="ECO:0000256" key="3">
    <source>
        <dbReference type="PROSITE-ProRule" id="PRU00191"/>
    </source>
</evidence>
<evidence type="ECO:0000259" key="8">
    <source>
        <dbReference type="PROSITE" id="PS50200"/>
    </source>
</evidence>
<dbReference type="InterPro" id="IPR000159">
    <property type="entry name" value="RA_dom"/>
</dbReference>
<dbReference type="Gene3D" id="2.30.30.40">
    <property type="entry name" value="SH3 Domains"/>
    <property type="match status" value="2"/>
</dbReference>
<dbReference type="PROSITE" id="PS50001">
    <property type="entry name" value="SH2"/>
    <property type="match status" value="1"/>
</dbReference>
<evidence type="ECO:0000259" key="6">
    <source>
        <dbReference type="PROSITE" id="PS50001"/>
    </source>
</evidence>
<feature type="domain" description="Ras-associating" evidence="8">
    <location>
        <begin position="298"/>
        <end position="380"/>
    </location>
</feature>
<feature type="compositionally biased region" description="Polar residues" evidence="5">
    <location>
        <begin position="231"/>
        <end position="251"/>
    </location>
</feature>
<dbReference type="Gene3D" id="3.10.20.90">
    <property type="entry name" value="Phosphatidylinositol 3-kinase Catalytic Subunit, Chain A, domain 1"/>
    <property type="match status" value="1"/>
</dbReference>
<dbReference type="SUPFAM" id="SSF50044">
    <property type="entry name" value="SH3-domain"/>
    <property type="match status" value="2"/>
</dbReference>
<dbReference type="Pfam" id="PF00788">
    <property type="entry name" value="RA"/>
    <property type="match status" value="1"/>
</dbReference>
<evidence type="ECO:0000256" key="4">
    <source>
        <dbReference type="PROSITE-ProRule" id="PRU00192"/>
    </source>
</evidence>
<feature type="domain" description="SH3" evidence="7">
    <location>
        <begin position="157"/>
        <end position="217"/>
    </location>
</feature>
<sequence>MSNEVDDLLDHLEGNHTALSQKPPKPVGSNGISSPSTSPNSSNVAVPDLSGPKGWYHGRLSRGQTESLLQGKPNGCFLIRDSTSSLGDYVLSVSESGRASHYIVAARGNSYIIGDQQFRDLPHVIEFYKKQVLDTTILTHAVDVDNPHGTFGGTPSGVLATVRATHDFPGTDREDLPFARGEILQVLRKNDENWWHAQNAQGRTGAIPCTYVTVIQSSTSFAPPVPDTPRPASNSIGSRGSSRLERSQSTIGPPDGLTFGSRLVRSTSDAPPPGFDANMSRTASLRRGSTATDANYIKKVVKVYDEKGLFKAITVSPALYLCKDVREAAMQKFVLTGPRWILYEQLKDGERLLNDNDNILELVLAWGNQEFRLIIRQAKDNVASGLRSPKLPQQSEFTPSKPLDPRVVAQAVAIMNRVPNAYDTSALSFSVGDIIDVIEMSDTGLWKGIAHGRTGHFPMTAASLIEAGLGVGRLQTSSSTGDMNGEFDSMLDQLKTF</sequence>
<dbReference type="InterPro" id="IPR051184">
    <property type="entry name" value="Tyrosine-phos_adapter"/>
</dbReference>
<keyword evidence="1 4" id="KW-0728">SH3 domain</keyword>
<dbReference type="GO" id="GO:0035591">
    <property type="term" value="F:signaling adaptor activity"/>
    <property type="evidence" value="ECO:0007669"/>
    <property type="project" value="TreeGrafter"/>
</dbReference>
<feature type="region of interest" description="Disordered" evidence="5">
    <location>
        <begin position="1"/>
        <end position="48"/>
    </location>
</feature>
<dbReference type="GO" id="GO:0030971">
    <property type="term" value="F:receptor tyrosine kinase binding"/>
    <property type="evidence" value="ECO:0007669"/>
    <property type="project" value="TreeGrafter"/>
</dbReference>
<dbReference type="PRINTS" id="PR00452">
    <property type="entry name" value="SH3DOMAIN"/>
</dbReference>
<dbReference type="PANTHER" id="PTHR19969:SF5">
    <property type="entry name" value="CRK-LIKE PROTEIN"/>
    <property type="match status" value="1"/>
</dbReference>
<gene>
    <name evidence="9" type="ORF">CAOG_000172</name>
</gene>
<dbReference type="SMART" id="SM00314">
    <property type="entry name" value="RA"/>
    <property type="match status" value="1"/>
</dbReference>
<evidence type="ECO:0000256" key="2">
    <source>
        <dbReference type="ARBA" id="ARBA00022999"/>
    </source>
</evidence>
<dbReference type="OrthoDB" id="9204160at2759"/>
<feature type="domain" description="SH3" evidence="7">
    <location>
        <begin position="406"/>
        <end position="467"/>
    </location>
</feature>
<dbReference type="CDD" id="cd11758">
    <property type="entry name" value="SH3_CRK_N"/>
    <property type="match status" value="1"/>
</dbReference>
<dbReference type="PANTHER" id="PTHR19969">
    <property type="entry name" value="SH2-SH3 ADAPTOR PROTEIN-RELATED"/>
    <property type="match status" value="1"/>
</dbReference>
<name>A0A0D2U023_CAPO3</name>
<evidence type="ECO:0000313" key="10">
    <source>
        <dbReference type="Proteomes" id="UP000008743"/>
    </source>
</evidence>
<dbReference type="EMBL" id="KE346360">
    <property type="protein sequence ID" value="KJE88526.1"/>
    <property type="molecule type" value="Genomic_DNA"/>
</dbReference>
<dbReference type="SUPFAM" id="SSF54236">
    <property type="entry name" value="Ubiquitin-like"/>
    <property type="match status" value="1"/>
</dbReference>
<feature type="region of interest" description="Disordered" evidence="5">
    <location>
        <begin position="220"/>
        <end position="258"/>
    </location>
</feature>
<dbReference type="GO" id="GO:0007167">
    <property type="term" value="P:enzyme-linked receptor protein signaling pathway"/>
    <property type="evidence" value="ECO:0007669"/>
    <property type="project" value="TreeGrafter"/>
</dbReference>
<dbReference type="STRING" id="595528.A0A0D2U023"/>
<dbReference type="InterPro" id="IPR036028">
    <property type="entry name" value="SH3-like_dom_sf"/>
</dbReference>
<dbReference type="InterPro" id="IPR029071">
    <property type="entry name" value="Ubiquitin-like_domsf"/>
</dbReference>
<accession>A0A0D2U023</accession>
<dbReference type="SMART" id="SM00326">
    <property type="entry name" value="SH3"/>
    <property type="match status" value="2"/>
</dbReference>
<dbReference type="InterPro" id="IPR001452">
    <property type="entry name" value="SH3_domain"/>
</dbReference>
<evidence type="ECO:0000256" key="1">
    <source>
        <dbReference type="ARBA" id="ARBA00022443"/>
    </source>
</evidence>
<keyword evidence="2 3" id="KW-0727">SH2 domain</keyword>
<dbReference type="PRINTS" id="PR00401">
    <property type="entry name" value="SH2DOMAIN"/>
</dbReference>
<dbReference type="InterPro" id="IPR036860">
    <property type="entry name" value="SH2_dom_sf"/>
</dbReference>
<dbReference type="RefSeq" id="XP_004365043.2">
    <property type="nucleotide sequence ID" value="XM_004364986.2"/>
</dbReference>
<feature type="domain" description="SH2" evidence="6">
    <location>
        <begin position="55"/>
        <end position="142"/>
    </location>
</feature>
<dbReference type="GO" id="GO:0005737">
    <property type="term" value="C:cytoplasm"/>
    <property type="evidence" value="ECO:0007669"/>
    <property type="project" value="TreeGrafter"/>
</dbReference>
<organism evidence="9 10">
    <name type="scientific">Capsaspora owczarzaki (strain ATCC 30864)</name>
    <dbReference type="NCBI Taxonomy" id="595528"/>
    <lineage>
        <taxon>Eukaryota</taxon>
        <taxon>Filasterea</taxon>
        <taxon>Capsaspora</taxon>
    </lineage>
</organism>
<dbReference type="InterPro" id="IPR000980">
    <property type="entry name" value="SH2"/>
</dbReference>
<dbReference type="Pfam" id="PF00017">
    <property type="entry name" value="SH2"/>
    <property type="match status" value="1"/>
</dbReference>
<evidence type="ECO:0000259" key="7">
    <source>
        <dbReference type="PROSITE" id="PS50002"/>
    </source>
</evidence>
<dbReference type="Pfam" id="PF00018">
    <property type="entry name" value="SH3_1"/>
    <property type="match status" value="1"/>
</dbReference>
<dbReference type="SUPFAM" id="SSF55550">
    <property type="entry name" value="SH2 domain"/>
    <property type="match status" value="1"/>
</dbReference>
<dbReference type="Proteomes" id="UP000008743">
    <property type="component" value="Unassembled WGS sequence"/>
</dbReference>
<keyword evidence="10" id="KW-1185">Reference proteome</keyword>
<protein>
    <submittedName>
        <fullName evidence="9">Crk-like protein</fullName>
    </submittedName>
</protein>
<reference evidence="10" key="1">
    <citation type="submission" date="2011-02" db="EMBL/GenBank/DDBJ databases">
        <title>The Genome Sequence of Capsaspora owczarzaki ATCC 30864.</title>
        <authorList>
            <person name="Russ C."/>
            <person name="Cuomo C."/>
            <person name="Burger G."/>
            <person name="Gray M.W."/>
            <person name="Holland P.W.H."/>
            <person name="King N."/>
            <person name="Lang F.B.F."/>
            <person name="Roger A.J."/>
            <person name="Ruiz-Trillo I."/>
            <person name="Young S.K."/>
            <person name="Zeng Q."/>
            <person name="Gargeya S."/>
            <person name="Alvarado L."/>
            <person name="Berlin A."/>
            <person name="Chapman S.B."/>
            <person name="Chen Z."/>
            <person name="Freedman E."/>
            <person name="Gellesch M."/>
            <person name="Goldberg J."/>
            <person name="Griggs A."/>
            <person name="Gujja S."/>
            <person name="Heilman E."/>
            <person name="Heiman D."/>
            <person name="Howarth C."/>
            <person name="Mehta T."/>
            <person name="Neiman D."/>
            <person name="Pearson M."/>
            <person name="Roberts A."/>
            <person name="Saif S."/>
            <person name="Shea T."/>
            <person name="Shenoy N."/>
            <person name="Sisk P."/>
            <person name="Stolte C."/>
            <person name="Sykes S."/>
            <person name="White J."/>
            <person name="Yandava C."/>
            <person name="Haas B."/>
            <person name="Nusbaum C."/>
            <person name="Birren B."/>
        </authorList>
    </citation>
    <scope>NUCLEOTIDE SEQUENCE</scope>
    <source>
        <strain evidence="10">ATCC 30864</strain>
    </source>
</reference>
<dbReference type="InParanoid" id="A0A0D2U023"/>
<dbReference type="PROSITE" id="PS50002">
    <property type="entry name" value="SH3"/>
    <property type="match status" value="2"/>
</dbReference>
<dbReference type="GO" id="GO:1902531">
    <property type="term" value="P:regulation of intracellular signal transduction"/>
    <property type="evidence" value="ECO:0007669"/>
    <property type="project" value="UniProtKB-ARBA"/>
</dbReference>
<dbReference type="SMART" id="SM00252">
    <property type="entry name" value="SH2"/>
    <property type="match status" value="1"/>
</dbReference>
<evidence type="ECO:0000313" key="9">
    <source>
        <dbReference type="EMBL" id="KJE88526.1"/>
    </source>
</evidence>
<dbReference type="PROSITE" id="PS50200">
    <property type="entry name" value="RA"/>
    <property type="match status" value="1"/>
</dbReference>
<feature type="compositionally biased region" description="Low complexity" evidence="5">
    <location>
        <begin position="27"/>
        <end position="47"/>
    </location>
</feature>
<dbReference type="Pfam" id="PF07653">
    <property type="entry name" value="SH3_2"/>
    <property type="match status" value="1"/>
</dbReference>
<proteinExistence type="predicted"/>
<dbReference type="PhylomeDB" id="A0A0D2U023"/>
<dbReference type="Gene3D" id="3.30.505.10">
    <property type="entry name" value="SH2 domain"/>
    <property type="match status" value="1"/>
</dbReference>
<dbReference type="AlphaFoldDB" id="A0A0D2U023"/>